<dbReference type="InterPro" id="IPR051262">
    <property type="entry name" value="SMP-30/CGR1_Lactonase"/>
</dbReference>
<dbReference type="InterPro" id="IPR011042">
    <property type="entry name" value="6-blade_b-propeller_TolB-like"/>
</dbReference>
<dbReference type="Gene3D" id="2.120.10.30">
    <property type="entry name" value="TolB, C-terminal domain"/>
    <property type="match status" value="1"/>
</dbReference>
<dbReference type="AlphaFoldDB" id="A0A1F6VBW8"/>
<dbReference type="InterPro" id="IPR013658">
    <property type="entry name" value="SGL"/>
</dbReference>
<keyword evidence="1" id="KW-0378">Hydrolase</keyword>
<feature type="domain" description="SMP-30/Gluconolactonase/LRE-like region" evidence="2">
    <location>
        <begin position="177"/>
        <end position="253"/>
    </location>
</feature>
<proteinExistence type="predicted"/>
<evidence type="ECO:0000256" key="1">
    <source>
        <dbReference type="ARBA" id="ARBA00022801"/>
    </source>
</evidence>
<dbReference type="PANTHER" id="PTHR47572:SF4">
    <property type="entry name" value="LACTONASE DRP35"/>
    <property type="match status" value="1"/>
</dbReference>
<reference evidence="3 4" key="1">
    <citation type="journal article" date="2016" name="Nat. Commun.">
        <title>Thousands of microbial genomes shed light on interconnected biogeochemical processes in an aquifer system.</title>
        <authorList>
            <person name="Anantharaman K."/>
            <person name="Brown C.T."/>
            <person name="Hug L.A."/>
            <person name="Sharon I."/>
            <person name="Castelle C.J."/>
            <person name="Probst A.J."/>
            <person name="Thomas B.C."/>
            <person name="Singh A."/>
            <person name="Wilkins M.J."/>
            <person name="Karaoz U."/>
            <person name="Brodie E.L."/>
            <person name="Williams K.H."/>
            <person name="Hubbard S.S."/>
            <person name="Banfield J.F."/>
        </authorList>
    </citation>
    <scope>NUCLEOTIDE SEQUENCE [LARGE SCALE GENOMIC DNA]</scope>
</reference>
<gene>
    <name evidence="3" type="ORF">A2W18_03090</name>
</gene>
<evidence type="ECO:0000313" key="3">
    <source>
        <dbReference type="EMBL" id="OGI67112.1"/>
    </source>
</evidence>
<dbReference type="EMBL" id="MFSP01000067">
    <property type="protein sequence ID" value="OGI67112.1"/>
    <property type="molecule type" value="Genomic_DNA"/>
</dbReference>
<dbReference type="Pfam" id="PF08450">
    <property type="entry name" value="SGL"/>
    <property type="match status" value="1"/>
</dbReference>
<dbReference type="GO" id="GO:0016787">
    <property type="term" value="F:hydrolase activity"/>
    <property type="evidence" value="ECO:0007669"/>
    <property type="project" value="UniProtKB-KW"/>
</dbReference>
<sequence length="326" mass="34013">MVALLALTSNAFAWERLTATTFAKLPDGFIQPEGITADYFGNLYVTSFAPNGSNTNGQIAVLSHSGRLLRVLNVTNASPALLGIAFNPKTHDLLVADLGLQQVLKVNPFTGASSVFTTIPGGGAAGPNGLAFDRHGNVYISDSFQGIIWRTGPNGGAASAWVTSPLLATTGIPPFGANGLDFNKHETALFVANTGDDSIVRIPVDSGVPGAPAVLVYGINGADGLIVDKDDNIWVAANQSDEIVVIDPTGRPLAKLGDFDGVRNDGSPRGLLFPASLVRSFGFIYVTNLSLDLRAVGGPQTLNSQPSANVKVYTIARLPAVIPPQH</sequence>
<evidence type="ECO:0000313" key="4">
    <source>
        <dbReference type="Proteomes" id="UP000179076"/>
    </source>
</evidence>
<accession>A0A1F6VBW8</accession>
<dbReference type="Proteomes" id="UP000179076">
    <property type="component" value="Unassembled WGS sequence"/>
</dbReference>
<dbReference type="SUPFAM" id="SSF63829">
    <property type="entry name" value="Calcium-dependent phosphotriesterase"/>
    <property type="match status" value="1"/>
</dbReference>
<name>A0A1F6VBW8_9PROT</name>
<evidence type="ECO:0000259" key="2">
    <source>
        <dbReference type="Pfam" id="PF08450"/>
    </source>
</evidence>
<organism evidence="3 4">
    <name type="scientific">Candidatus Muproteobacteria bacterium RBG_16_60_9</name>
    <dbReference type="NCBI Taxonomy" id="1817755"/>
    <lineage>
        <taxon>Bacteria</taxon>
        <taxon>Pseudomonadati</taxon>
        <taxon>Pseudomonadota</taxon>
        <taxon>Candidatus Muproteobacteria</taxon>
    </lineage>
</organism>
<comment type="caution">
    <text evidence="3">The sequence shown here is derived from an EMBL/GenBank/DDBJ whole genome shotgun (WGS) entry which is preliminary data.</text>
</comment>
<dbReference type="PANTHER" id="PTHR47572">
    <property type="entry name" value="LIPOPROTEIN-RELATED"/>
    <property type="match status" value="1"/>
</dbReference>
<protein>
    <recommendedName>
        <fullName evidence="2">SMP-30/Gluconolactonase/LRE-like region domain-containing protein</fullName>
    </recommendedName>
</protein>